<dbReference type="GO" id="GO:0016279">
    <property type="term" value="F:protein-lysine N-methyltransferase activity"/>
    <property type="evidence" value="ECO:0007669"/>
    <property type="project" value="InterPro"/>
</dbReference>
<dbReference type="InterPro" id="IPR050600">
    <property type="entry name" value="SETD3_SETD6_MTase"/>
</dbReference>
<protein>
    <submittedName>
        <fullName evidence="3">Similar to SET domain-containing protein</fullName>
    </submittedName>
</protein>
<proteinExistence type="predicted"/>
<evidence type="ECO:0000259" key="2">
    <source>
        <dbReference type="PROSITE" id="PS50280"/>
    </source>
</evidence>
<dbReference type="InterPro" id="IPR046341">
    <property type="entry name" value="SET_dom_sf"/>
</dbReference>
<sequence>MAAALDPGEQHFRFVKWAENNGVDINGIAPARFIGRGMGIVASRDIKIVHVKNTALVHVALPSIRDFKLPENVTVHGRLAAALALWYTDRKPHDYQLWHEVWPTREDFKSTMPLYYCEELQSLLPRAAAKHLTNQRDNLEQDWSDVKADIPSIDKDLFTYVWLVVNTRTFYWDYPDLSNAHPRLPKRRAKLTSADCYAMCPFMDYFNHSDSGCEPQHNAHGYSVLADRAYRAGEEVYVSYGPHTNDFLLVEYGFLLDANSNDSLPLDDVLLPLLDAHQVTALKDDGFYGNYTLSGTAPIMCHRTQAVLRLLVLDSKRYAAFVGGNDEDDGAKDQGRLDEYLAGVLAKFSKQIEGILEDVEGVDMDSSNVRPAKRRKSNGEHEASDGFGAAHKGTLLRRWIQIRDIVDKAVEGLGS</sequence>
<dbReference type="Gene3D" id="3.90.1410.10">
    <property type="entry name" value="set domain protein methyltransferase, domain 1"/>
    <property type="match status" value="1"/>
</dbReference>
<dbReference type="CDD" id="cd19177">
    <property type="entry name" value="SET_SETD4"/>
    <property type="match status" value="1"/>
</dbReference>
<dbReference type="HOGENOM" id="CLU_041939_3_2_1"/>
<feature type="region of interest" description="Disordered" evidence="1">
    <location>
        <begin position="366"/>
        <end position="387"/>
    </location>
</feature>
<dbReference type="eggNOG" id="KOG1337">
    <property type="taxonomic scope" value="Eukaryota"/>
</dbReference>
<reference evidence="4" key="1">
    <citation type="journal article" date="2011" name="Nat. Commun.">
        <title>Effector diversification within compartments of the Leptosphaeria maculans genome affected by Repeat-Induced Point mutations.</title>
        <authorList>
            <person name="Rouxel T."/>
            <person name="Grandaubert J."/>
            <person name="Hane J.K."/>
            <person name="Hoede C."/>
            <person name="van de Wouw A.P."/>
            <person name="Couloux A."/>
            <person name="Dominguez V."/>
            <person name="Anthouard V."/>
            <person name="Bally P."/>
            <person name="Bourras S."/>
            <person name="Cozijnsen A.J."/>
            <person name="Ciuffetti L.M."/>
            <person name="Degrave A."/>
            <person name="Dilmaghani A."/>
            <person name="Duret L."/>
            <person name="Fudal I."/>
            <person name="Goodwin S.B."/>
            <person name="Gout L."/>
            <person name="Glaser N."/>
            <person name="Linglin J."/>
            <person name="Kema G.H.J."/>
            <person name="Lapalu N."/>
            <person name="Lawrence C.B."/>
            <person name="May K."/>
            <person name="Meyer M."/>
            <person name="Ollivier B."/>
            <person name="Poulain J."/>
            <person name="Schoch C.L."/>
            <person name="Simon A."/>
            <person name="Spatafora J.W."/>
            <person name="Stachowiak A."/>
            <person name="Turgeon B.G."/>
            <person name="Tyler B.M."/>
            <person name="Vincent D."/>
            <person name="Weissenbach J."/>
            <person name="Amselem J."/>
            <person name="Quesneville H."/>
            <person name="Oliver R.P."/>
            <person name="Wincker P."/>
            <person name="Balesdent M.-H."/>
            <person name="Howlett B.J."/>
        </authorList>
    </citation>
    <scope>NUCLEOTIDE SEQUENCE [LARGE SCALE GENOMIC DNA]</scope>
    <source>
        <strain evidence="4">JN3 / isolate v23.1.3 / race Av1-4-5-6-7-8</strain>
    </source>
</reference>
<dbReference type="InterPro" id="IPR001214">
    <property type="entry name" value="SET_dom"/>
</dbReference>
<dbReference type="Pfam" id="PF00856">
    <property type="entry name" value="SET"/>
    <property type="match status" value="1"/>
</dbReference>
<dbReference type="Proteomes" id="UP000002668">
    <property type="component" value="Genome"/>
</dbReference>
<dbReference type="EMBL" id="FP929126">
    <property type="protein sequence ID" value="CBX94944.1"/>
    <property type="molecule type" value="Genomic_DNA"/>
</dbReference>
<dbReference type="OrthoDB" id="341421at2759"/>
<dbReference type="PANTHER" id="PTHR13271:SF137">
    <property type="entry name" value="SET DOMAIN-CONTAINING PROTEIN"/>
    <property type="match status" value="1"/>
</dbReference>
<organism evidence="4">
    <name type="scientific">Leptosphaeria maculans (strain JN3 / isolate v23.1.3 / race Av1-4-5-6-7-8)</name>
    <name type="common">Blackleg fungus</name>
    <name type="synonym">Phoma lingam</name>
    <dbReference type="NCBI Taxonomy" id="985895"/>
    <lineage>
        <taxon>Eukaryota</taxon>
        <taxon>Fungi</taxon>
        <taxon>Dikarya</taxon>
        <taxon>Ascomycota</taxon>
        <taxon>Pezizomycotina</taxon>
        <taxon>Dothideomycetes</taxon>
        <taxon>Pleosporomycetidae</taxon>
        <taxon>Pleosporales</taxon>
        <taxon>Pleosporineae</taxon>
        <taxon>Leptosphaeriaceae</taxon>
        <taxon>Plenodomus</taxon>
        <taxon>Plenodomus lingam/Leptosphaeria maculans species complex</taxon>
    </lineage>
</organism>
<dbReference type="VEuPathDB" id="FungiDB:LEMA_P113590.1"/>
<dbReference type="PROSITE" id="PS50280">
    <property type="entry name" value="SET"/>
    <property type="match status" value="1"/>
</dbReference>
<evidence type="ECO:0000256" key="1">
    <source>
        <dbReference type="SAM" id="MobiDB-lite"/>
    </source>
</evidence>
<accession>E4ZU65</accession>
<keyword evidence="4" id="KW-1185">Reference proteome</keyword>
<gene>
    <name evidence="3" type="ORF">LEMA_P113590.1</name>
</gene>
<dbReference type="InParanoid" id="E4ZU65"/>
<evidence type="ECO:0000313" key="4">
    <source>
        <dbReference type="Proteomes" id="UP000002668"/>
    </source>
</evidence>
<name>E4ZU65_LEPMJ</name>
<feature type="domain" description="SET" evidence="2">
    <location>
        <begin position="26"/>
        <end position="241"/>
    </location>
</feature>
<dbReference type="AlphaFoldDB" id="E4ZU65"/>
<dbReference type="InterPro" id="IPR044429">
    <property type="entry name" value="SETD4_SET"/>
</dbReference>
<dbReference type="FunCoup" id="E4ZU65">
    <property type="interactions" value="65"/>
</dbReference>
<dbReference type="OMA" id="ISHMKDE"/>
<evidence type="ECO:0000313" key="3">
    <source>
        <dbReference type="EMBL" id="CBX94944.1"/>
    </source>
</evidence>
<dbReference type="STRING" id="985895.E4ZU65"/>
<dbReference type="PANTHER" id="PTHR13271">
    <property type="entry name" value="UNCHARACTERIZED PUTATIVE METHYLTRANSFERASE"/>
    <property type="match status" value="1"/>
</dbReference>
<dbReference type="SUPFAM" id="SSF82199">
    <property type="entry name" value="SET domain"/>
    <property type="match status" value="1"/>
</dbReference>